<comment type="similarity">
    <text evidence="1">Belongs to the WEB family.</text>
</comment>
<evidence type="ECO:0000313" key="5">
    <source>
        <dbReference type="EMBL" id="KAK6123185.1"/>
    </source>
</evidence>
<sequence>MGEIDTKPIESVQTALSFFGQRNEQRKNSPTKDEQEVEKSREIETLEKDLANTKLQLEAKDSAYKQALLKIDHHHKTSDQLTTLLKNSDLHKQFYINESRSQSTHKRTRINSRANGQPTIRIRNSSRTTLTLRLTTLSEERIKNEELLRNVFETNESITRLRAIIDEIEREKADTQAATEAELEFTTKVASEAQDQVENMIIQLHNKQDLENQLMEKSAYIDKLLLELKQANEHRLSSEKIASN</sequence>
<dbReference type="Proteomes" id="UP001318860">
    <property type="component" value="Unassembled WGS sequence"/>
</dbReference>
<proteinExistence type="inferred from homology"/>
<protein>
    <submittedName>
        <fullName evidence="5">Uncharacterized protein</fullName>
    </submittedName>
</protein>
<keyword evidence="2 3" id="KW-0175">Coiled coil</keyword>
<evidence type="ECO:0000256" key="2">
    <source>
        <dbReference type="ARBA" id="ARBA00023054"/>
    </source>
</evidence>
<organism evidence="5 6">
    <name type="scientific">Rehmannia glutinosa</name>
    <name type="common">Chinese foxglove</name>
    <dbReference type="NCBI Taxonomy" id="99300"/>
    <lineage>
        <taxon>Eukaryota</taxon>
        <taxon>Viridiplantae</taxon>
        <taxon>Streptophyta</taxon>
        <taxon>Embryophyta</taxon>
        <taxon>Tracheophyta</taxon>
        <taxon>Spermatophyta</taxon>
        <taxon>Magnoliopsida</taxon>
        <taxon>eudicotyledons</taxon>
        <taxon>Gunneridae</taxon>
        <taxon>Pentapetalae</taxon>
        <taxon>asterids</taxon>
        <taxon>lamiids</taxon>
        <taxon>Lamiales</taxon>
        <taxon>Orobanchaceae</taxon>
        <taxon>Rehmannieae</taxon>
        <taxon>Rehmannia</taxon>
    </lineage>
</organism>
<feature type="coiled-coil region" evidence="3">
    <location>
        <begin position="158"/>
        <end position="227"/>
    </location>
</feature>
<accession>A0ABR0UKN9</accession>
<gene>
    <name evidence="5" type="ORF">DH2020_043087</name>
</gene>
<reference evidence="5 6" key="1">
    <citation type="journal article" date="2021" name="Comput. Struct. Biotechnol. J.">
        <title>De novo genome assembly of the potent medicinal plant Rehmannia glutinosa using nanopore technology.</title>
        <authorList>
            <person name="Ma L."/>
            <person name="Dong C."/>
            <person name="Song C."/>
            <person name="Wang X."/>
            <person name="Zheng X."/>
            <person name="Niu Y."/>
            <person name="Chen S."/>
            <person name="Feng W."/>
        </authorList>
    </citation>
    <scope>NUCLEOTIDE SEQUENCE [LARGE SCALE GENOMIC DNA]</scope>
    <source>
        <strain evidence="5">DH-2019</strain>
    </source>
</reference>
<evidence type="ECO:0000256" key="3">
    <source>
        <dbReference type="SAM" id="Coils"/>
    </source>
</evidence>
<keyword evidence="6" id="KW-1185">Reference proteome</keyword>
<name>A0ABR0UKN9_REHGL</name>
<evidence type="ECO:0000313" key="6">
    <source>
        <dbReference type="Proteomes" id="UP001318860"/>
    </source>
</evidence>
<evidence type="ECO:0000256" key="4">
    <source>
        <dbReference type="SAM" id="MobiDB-lite"/>
    </source>
</evidence>
<dbReference type="PANTHER" id="PTHR32054">
    <property type="entry name" value="HEAVY CHAIN, PUTATIVE, EXPRESSED-RELATED-RELATED"/>
    <property type="match status" value="1"/>
</dbReference>
<feature type="region of interest" description="Disordered" evidence="4">
    <location>
        <begin position="17"/>
        <end position="40"/>
    </location>
</feature>
<dbReference type="EMBL" id="JABTTQ020002594">
    <property type="protein sequence ID" value="KAK6123185.1"/>
    <property type="molecule type" value="Genomic_DNA"/>
</dbReference>
<evidence type="ECO:0000256" key="1">
    <source>
        <dbReference type="ARBA" id="ARBA00005485"/>
    </source>
</evidence>
<feature type="compositionally biased region" description="Basic and acidic residues" evidence="4">
    <location>
        <begin position="23"/>
        <end position="40"/>
    </location>
</feature>
<dbReference type="PANTHER" id="PTHR32054:SF17">
    <property type="entry name" value="EXPRESSED PROTEIN"/>
    <property type="match status" value="1"/>
</dbReference>
<comment type="caution">
    <text evidence="5">The sequence shown here is derived from an EMBL/GenBank/DDBJ whole genome shotgun (WGS) entry which is preliminary data.</text>
</comment>